<feature type="compositionally biased region" description="Low complexity" evidence="1">
    <location>
        <begin position="46"/>
        <end position="56"/>
    </location>
</feature>
<name>A0A6C0KDY1_9ZZZZ</name>
<feature type="region of interest" description="Disordered" evidence="1">
    <location>
        <begin position="46"/>
        <end position="65"/>
    </location>
</feature>
<organism evidence="2">
    <name type="scientific">viral metagenome</name>
    <dbReference type="NCBI Taxonomy" id="1070528"/>
    <lineage>
        <taxon>unclassified sequences</taxon>
        <taxon>metagenomes</taxon>
        <taxon>organismal metagenomes</taxon>
    </lineage>
</organism>
<accession>A0A6C0KDY1</accession>
<dbReference type="EMBL" id="MN740840">
    <property type="protein sequence ID" value="QHU14434.1"/>
    <property type="molecule type" value="Genomic_DNA"/>
</dbReference>
<reference evidence="2" key="1">
    <citation type="journal article" date="2020" name="Nature">
        <title>Giant virus diversity and host interactions through global metagenomics.</title>
        <authorList>
            <person name="Schulz F."/>
            <person name="Roux S."/>
            <person name="Paez-Espino D."/>
            <person name="Jungbluth S."/>
            <person name="Walsh D.A."/>
            <person name="Denef V.J."/>
            <person name="McMahon K.D."/>
            <person name="Konstantinidis K.T."/>
            <person name="Eloe-Fadrosh E.A."/>
            <person name="Kyrpides N.C."/>
            <person name="Woyke T."/>
        </authorList>
    </citation>
    <scope>NUCLEOTIDE SEQUENCE</scope>
    <source>
        <strain evidence="2">GVMAG-S-1102113-118</strain>
    </source>
</reference>
<protein>
    <submittedName>
        <fullName evidence="2">Uncharacterized protein</fullName>
    </submittedName>
</protein>
<evidence type="ECO:0000313" key="2">
    <source>
        <dbReference type="EMBL" id="QHU14434.1"/>
    </source>
</evidence>
<evidence type="ECO:0000256" key="1">
    <source>
        <dbReference type="SAM" id="MobiDB-lite"/>
    </source>
</evidence>
<proteinExistence type="predicted"/>
<dbReference type="AlphaFoldDB" id="A0A6C0KDY1"/>
<sequence length="222" mass="23990">MKMDCNMKILIAVVVLMAIMFMAPAASTDVPDINIDVQNAAQAAAVQSNSQSNSQSTGMYNPQGSLAEQPVDEQVVPPGTPDFFSQRQRFSQTTTAAPIASPSGTVTCPGFSELLQAERGKSPLKTSQRAMGWLENDDPYAPMETMTVKHEWEKNFQNDASLNTQYLSSLESGADPSRTSKMTMPNATTKADIRSDEMIAFDPAASCKLSPSLTRLQSNQGL</sequence>